<dbReference type="EMBL" id="JBHLWI010000072">
    <property type="protein sequence ID" value="MFC0264575.1"/>
    <property type="molecule type" value="Genomic_DNA"/>
</dbReference>
<evidence type="ECO:0000313" key="1">
    <source>
        <dbReference type="EMBL" id="MFC0264575.1"/>
    </source>
</evidence>
<reference evidence="1 2" key="1">
    <citation type="submission" date="2024-09" db="EMBL/GenBank/DDBJ databases">
        <authorList>
            <person name="Sun Q."/>
            <person name="Mori K."/>
        </authorList>
    </citation>
    <scope>NUCLEOTIDE SEQUENCE [LARGE SCALE GENOMIC DNA]</scope>
    <source>
        <strain evidence="1 2">CCM 7650</strain>
    </source>
</reference>
<dbReference type="RefSeq" id="WP_382389141.1">
    <property type="nucleotide sequence ID" value="NZ_JBHLWI010000072.1"/>
</dbReference>
<sequence>MKQIEFTKAAENALTSLDPKEQEKAIKLLHTISENITDPVLTGKINKLTGSGINLFAIRLSLKLRIIIELLEDRVNVIDILNHDLFERYFKKA</sequence>
<dbReference type="InterPro" id="IPR035093">
    <property type="entry name" value="RelE/ParE_toxin_dom_sf"/>
</dbReference>
<evidence type="ECO:0000313" key="2">
    <source>
        <dbReference type="Proteomes" id="UP001589797"/>
    </source>
</evidence>
<protein>
    <submittedName>
        <fullName evidence="1">Type II toxin-antitoxin system RelE/ParE family toxin</fullName>
    </submittedName>
</protein>
<proteinExistence type="predicted"/>
<gene>
    <name evidence="1" type="ORF">ACFFIP_17950</name>
</gene>
<accession>A0ABV6FXG4</accession>
<organism evidence="1 2">
    <name type="scientific">Fontibacter flavus</name>
    <dbReference type="NCBI Taxonomy" id="654838"/>
    <lineage>
        <taxon>Bacteria</taxon>
        <taxon>Pseudomonadati</taxon>
        <taxon>Bacteroidota</taxon>
        <taxon>Cytophagia</taxon>
        <taxon>Cytophagales</taxon>
        <taxon>Cyclobacteriaceae</taxon>
        <taxon>Fontibacter</taxon>
    </lineage>
</organism>
<dbReference type="Proteomes" id="UP001589797">
    <property type="component" value="Unassembled WGS sequence"/>
</dbReference>
<comment type="caution">
    <text evidence="1">The sequence shown here is derived from an EMBL/GenBank/DDBJ whole genome shotgun (WGS) entry which is preliminary data.</text>
</comment>
<dbReference type="SUPFAM" id="SSF143011">
    <property type="entry name" value="RelE-like"/>
    <property type="match status" value="1"/>
</dbReference>
<dbReference type="Gene3D" id="3.30.2310.20">
    <property type="entry name" value="RelE-like"/>
    <property type="match status" value="1"/>
</dbReference>
<keyword evidence="2" id="KW-1185">Reference proteome</keyword>
<name>A0ABV6FXG4_9BACT</name>